<name>A0ABV3YD20_9ACTN</name>
<dbReference type="Pfam" id="PF02566">
    <property type="entry name" value="OsmC"/>
    <property type="match status" value="1"/>
</dbReference>
<accession>A0ABV3YD20</accession>
<dbReference type="Gene3D" id="3.30.300.20">
    <property type="match status" value="1"/>
</dbReference>
<dbReference type="PANTHER" id="PTHR35368">
    <property type="entry name" value="HYDROPEROXIDE REDUCTASE"/>
    <property type="match status" value="1"/>
</dbReference>
<sequence length="153" mass="15891">MSGTVLEFGLDGAGTGVLHTTQIVGGEHSISAEGHPAFGGKDTAPSPLDYALAALASCTQVTGQIVAAGDKSISLGEWDVDLKAHLDNSVLVYGAEGVSNFRDVTVTVSVQTNLDEARFAEFAAEVERRCPIATLFRGSGVELATEWTNLPLG</sequence>
<dbReference type="InterPro" id="IPR015946">
    <property type="entry name" value="KH_dom-like_a/b"/>
</dbReference>
<dbReference type="RefSeq" id="WP_061230097.1">
    <property type="nucleotide sequence ID" value="NZ_JBFTEZ010000002.1"/>
</dbReference>
<keyword evidence="2" id="KW-1185">Reference proteome</keyword>
<dbReference type="InterPro" id="IPR003718">
    <property type="entry name" value="OsmC/Ohr_fam"/>
</dbReference>
<dbReference type="InterPro" id="IPR052924">
    <property type="entry name" value="OsmC/Ohr_hydroprdx_reductase"/>
</dbReference>
<dbReference type="GO" id="GO:0004601">
    <property type="term" value="F:peroxidase activity"/>
    <property type="evidence" value="ECO:0007669"/>
    <property type="project" value="UniProtKB-KW"/>
</dbReference>
<dbReference type="InterPro" id="IPR036102">
    <property type="entry name" value="OsmC/Ohrsf"/>
</dbReference>
<keyword evidence="1" id="KW-0575">Peroxidase</keyword>
<dbReference type="Proteomes" id="UP001560293">
    <property type="component" value="Unassembled WGS sequence"/>
</dbReference>
<proteinExistence type="predicted"/>
<dbReference type="SUPFAM" id="SSF82784">
    <property type="entry name" value="OsmC-like"/>
    <property type="match status" value="1"/>
</dbReference>
<evidence type="ECO:0000313" key="2">
    <source>
        <dbReference type="Proteomes" id="UP001560293"/>
    </source>
</evidence>
<dbReference type="EC" id="1.11.1.-" evidence="1"/>
<evidence type="ECO:0000313" key="1">
    <source>
        <dbReference type="EMBL" id="MEX6462841.1"/>
    </source>
</evidence>
<comment type="caution">
    <text evidence="1">The sequence shown here is derived from an EMBL/GenBank/DDBJ whole genome shotgun (WGS) entry which is preliminary data.</text>
</comment>
<protein>
    <submittedName>
        <fullName evidence="1">OsmC family protein</fullName>
        <ecNumber evidence="1">1.11.1.-</ecNumber>
    </submittedName>
</protein>
<dbReference type="EMBL" id="JBFTEZ010000002">
    <property type="protein sequence ID" value="MEX6462841.1"/>
    <property type="molecule type" value="Genomic_DNA"/>
</dbReference>
<organism evidence="1 2">
    <name type="scientific">Dietzia cinnamea</name>
    <dbReference type="NCBI Taxonomy" id="321318"/>
    <lineage>
        <taxon>Bacteria</taxon>
        <taxon>Bacillati</taxon>
        <taxon>Actinomycetota</taxon>
        <taxon>Actinomycetes</taxon>
        <taxon>Mycobacteriales</taxon>
        <taxon>Dietziaceae</taxon>
        <taxon>Dietzia</taxon>
    </lineage>
</organism>
<gene>
    <name evidence="1" type="ORF">AB6N35_00505</name>
</gene>
<keyword evidence="1" id="KW-0560">Oxidoreductase</keyword>
<reference evidence="2" key="1">
    <citation type="submission" date="2024-07" db="EMBL/GenBank/DDBJ databases">
        <title>Pseudomonas strain that inhibits Aeromonas fish pathogens.</title>
        <authorList>
            <person name="Wildschutte H."/>
        </authorList>
    </citation>
    <scope>NUCLEOTIDE SEQUENCE [LARGE SCALE GENOMIC DNA]</scope>
    <source>
        <strain evidence="2">n60</strain>
    </source>
</reference>
<dbReference type="PANTHER" id="PTHR35368:SF1">
    <property type="entry name" value="HYDROPEROXIDE REDUCTASE"/>
    <property type="match status" value="1"/>
</dbReference>